<evidence type="ECO:0000313" key="11">
    <source>
        <dbReference type="EMBL" id="CAH0056012.1"/>
    </source>
</evidence>
<keyword evidence="5" id="KW-0560">Oxidoreductase</keyword>
<dbReference type="SUPFAM" id="SSF54373">
    <property type="entry name" value="FAD-linked reductases, C-terminal domain"/>
    <property type="match status" value="1"/>
</dbReference>
<dbReference type="InterPro" id="IPR012132">
    <property type="entry name" value="GMC_OxRdtase"/>
</dbReference>
<name>A0A9N9ZGH1_9HYPO</name>
<comment type="similarity">
    <text evidence="2 8">Belongs to the GMC oxidoreductase family.</text>
</comment>
<dbReference type="AlphaFoldDB" id="A0A9N9ZGH1"/>
<gene>
    <name evidence="11" type="ORF">CSOL1703_00005946</name>
</gene>
<evidence type="ECO:0000259" key="9">
    <source>
        <dbReference type="PROSITE" id="PS00623"/>
    </source>
</evidence>
<evidence type="ECO:0000313" key="12">
    <source>
        <dbReference type="Proteomes" id="UP000775872"/>
    </source>
</evidence>
<dbReference type="SUPFAM" id="SSF51905">
    <property type="entry name" value="FAD/NAD(P)-binding domain"/>
    <property type="match status" value="1"/>
</dbReference>
<evidence type="ECO:0000256" key="3">
    <source>
        <dbReference type="ARBA" id="ARBA00022630"/>
    </source>
</evidence>
<feature type="binding site" evidence="7">
    <location>
        <position position="104"/>
    </location>
    <ligand>
        <name>FAD</name>
        <dbReference type="ChEBI" id="CHEBI:57692"/>
    </ligand>
</feature>
<feature type="active site" description="Proton acceptor" evidence="6">
    <location>
        <position position="589"/>
    </location>
</feature>
<evidence type="ECO:0000256" key="5">
    <source>
        <dbReference type="ARBA" id="ARBA00023002"/>
    </source>
</evidence>
<dbReference type="Proteomes" id="UP000775872">
    <property type="component" value="Unassembled WGS sequence"/>
</dbReference>
<evidence type="ECO:0000256" key="8">
    <source>
        <dbReference type="RuleBase" id="RU003968"/>
    </source>
</evidence>
<protein>
    <recommendedName>
        <fullName evidence="9 10">Glucose-methanol-choline oxidoreductase N-terminal domain-containing protein</fullName>
    </recommendedName>
</protein>
<dbReference type="InterPro" id="IPR036188">
    <property type="entry name" value="FAD/NAD-bd_sf"/>
</dbReference>
<sequence>VTAMSAQEELITAAEFSQIHFDFLIIGGGTAGIAVAARLSEHSQFNVGVLEAGPLVSRQDTVDIPGLYGQTIGTEHNWGFETVPQQGLHGRVLPWPRGKLVGGTSALNFMIWNRGSKEDYNAWEQLGNPGWGWDDLLPFFKKSETIHRPELRLQTDYGATFDPEVSGTTGPISVSYPNYYPATHQLWRQALNSLGIESNKAHLSGSNTGVWTCVNSITPGEQTRSYATNSYYTPNAHRKNLFLLTGAFVDEITLEPTDDGVHKATGVTFTCSGQKHHVSAKYEVILSAGTVQSPQILESSGIGNPAILTNAGKTTKVNNPNVGENLQEHIMAAIVFETKAKVQNDPEGGNKGPDAALEEYLLQRTGPLTAVPICFCYLPFVEALPKGKFQYLSRLVSGLPGSNTQSHAIACGRFDTKQRLGQIEYILDFGNWNPAFSPSDDDSKNHATVFQILQYPFSKGSIHINSSPDGVSVNELIIDPKYYSGPHGVIDLEAMVHSIQFAEEIVRSKPLSNLIGPRVFPPTSITTDDEYRDWVGKTTITDWHPVGTCSMGGSRGIEGGVVDHRLRVYGVQGLRVVDASIMPLHISAHIQATIYAIAEKGAHMILQDHGVLA</sequence>
<feature type="non-terminal residue" evidence="11">
    <location>
        <position position="1"/>
    </location>
</feature>
<evidence type="ECO:0000256" key="7">
    <source>
        <dbReference type="PIRSR" id="PIRSR000137-2"/>
    </source>
</evidence>
<evidence type="ECO:0000256" key="1">
    <source>
        <dbReference type="ARBA" id="ARBA00001974"/>
    </source>
</evidence>
<feature type="binding site" evidence="7">
    <location>
        <begin position="543"/>
        <end position="544"/>
    </location>
    <ligand>
        <name>FAD</name>
        <dbReference type="ChEBI" id="CHEBI:57692"/>
    </ligand>
</feature>
<dbReference type="OrthoDB" id="269227at2759"/>
<dbReference type="GO" id="GO:0016614">
    <property type="term" value="F:oxidoreductase activity, acting on CH-OH group of donors"/>
    <property type="evidence" value="ECO:0007669"/>
    <property type="project" value="InterPro"/>
</dbReference>
<evidence type="ECO:0000256" key="6">
    <source>
        <dbReference type="PIRSR" id="PIRSR000137-1"/>
    </source>
</evidence>
<proteinExistence type="inferred from homology"/>
<feature type="domain" description="Glucose-methanol-choline oxidoreductase N-terminal" evidence="10">
    <location>
        <begin position="289"/>
        <end position="303"/>
    </location>
</feature>
<dbReference type="InterPro" id="IPR000172">
    <property type="entry name" value="GMC_OxRdtase_N"/>
</dbReference>
<evidence type="ECO:0000256" key="2">
    <source>
        <dbReference type="ARBA" id="ARBA00010790"/>
    </source>
</evidence>
<dbReference type="Gene3D" id="3.30.560.10">
    <property type="entry name" value="Glucose Oxidase, domain 3"/>
    <property type="match status" value="1"/>
</dbReference>
<organism evidence="11 12">
    <name type="scientific">Clonostachys solani</name>
    <dbReference type="NCBI Taxonomy" id="160281"/>
    <lineage>
        <taxon>Eukaryota</taxon>
        <taxon>Fungi</taxon>
        <taxon>Dikarya</taxon>
        <taxon>Ascomycota</taxon>
        <taxon>Pezizomycotina</taxon>
        <taxon>Sordariomycetes</taxon>
        <taxon>Hypocreomycetidae</taxon>
        <taxon>Hypocreales</taxon>
        <taxon>Bionectriaceae</taxon>
        <taxon>Clonostachys</taxon>
    </lineage>
</organism>
<feature type="domain" description="Glucose-methanol-choline oxidoreductase N-terminal" evidence="9">
    <location>
        <begin position="98"/>
        <end position="121"/>
    </location>
</feature>
<feature type="binding site" evidence="7">
    <location>
        <position position="249"/>
    </location>
    <ligand>
        <name>FAD</name>
        <dbReference type="ChEBI" id="CHEBI:57692"/>
    </ligand>
</feature>
<comment type="caution">
    <text evidence="11">The sequence shown here is derived from an EMBL/GenBank/DDBJ whole genome shotgun (WGS) entry which is preliminary data.</text>
</comment>
<accession>A0A9N9ZGH1</accession>
<dbReference type="PROSITE" id="PS00623">
    <property type="entry name" value="GMC_OXRED_1"/>
    <property type="match status" value="1"/>
</dbReference>
<keyword evidence="4 7" id="KW-0274">FAD</keyword>
<dbReference type="PIRSF" id="PIRSF000137">
    <property type="entry name" value="Alcohol_oxidase"/>
    <property type="match status" value="1"/>
</dbReference>
<feature type="active site" description="Proton donor" evidence="6">
    <location>
        <position position="544"/>
    </location>
</feature>
<evidence type="ECO:0000256" key="4">
    <source>
        <dbReference type="ARBA" id="ARBA00022827"/>
    </source>
</evidence>
<reference evidence="11 12" key="2">
    <citation type="submission" date="2021-10" db="EMBL/GenBank/DDBJ databases">
        <authorList>
            <person name="Piombo E."/>
        </authorList>
    </citation>
    <scope>NUCLEOTIDE SEQUENCE [LARGE SCALE GENOMIC DNA]</scope>
</reference>
<keyword evidence="3 8" id="KW-0285">Flavoprotein</keyword>
<dbReference type="Gene3D" id="3.50.50.60">
    <property type="entry name" value="FAD/NAD(P)-binding domain"/>
    <property type="match status" value="1"/>
</dbReference>
<dbReference type="GO" id="GO:0050660">
    <property type="term" value="F:flavin adenine dinucleotide binding"/>
    <property type="evidence" value="ECO:0007669"/>
    <property type="project" value="InterPro"/>
</dbReference>
<dbReference type="PANTHER" id="PTHR11552:SF201">
    <property type="entry name" value="GLUCOSE-METHANOL-CHOLINE OXIDOREDUCTASE N-TERMINAL DOMAIN-CONTAINING PROTEIN"/>
    <property type="match status" value="1"/>
</dbReference>
<dbReference type="EMBL" id="CABFOC020000063">
    <property type="protein sequence ID" value="CAH0056012.1"/>
    <property type="molecule type" value="Genomic_DNA"/>
</dbReference>
<dbReference type="Pfam" id="PF05199">
    <property type="entry name" value="GMC_oxred_C"/>
    <property type="match status" value="1"/>
</dbReference>
<evidence type="ECO:0000259" key="10">
    <source>
        <dbReference type="PROSITE" id="PS00624"/>
    </source>
</evidence>
<dbReference type="PROSITE" id="PS00624">
    <property type="entry name" value="GMC_OXRED_2"/>
    <property type="match status" value="1"/>
</dbReference>
<comment type="cofactor">
    <cofactor evidence="1 7">
        <name>FAD</name>
        <dbReference type="ChEBI" id="CHEBI:57692"/>
    </cofactor>
</comment>
<dbReference type="Pfam" id="PF00732">
    <property type="entry name" value="GMC_oxred_N"/>
    <property type="match status" value="1"/>
</dbReference>
<keyword evidence="12" id="KW-1185">Reference proteome</keyword>
<dbReference type="PANTHER" id="PTHR11552">
    <property type="entry name" value="GLUCOSE-METHANOL-CHOLINE GMC OXIDOREDUCTASE"/>
    <property type="match status" value="1"/>
</dbReference>
<dbReference type="InterPro" id="IPR007867">
    <property type="entry name" value="GMC_OxRtase_C"/>
</dbReference>
<reference evidence="12" key="1">
    <citation type="submission" date="2019-06" db="EMBL/GenBank/DDBJ databases">
        <authorList>
            <person name="Broberg M."/>
        </authorList>
    </citation>
    <scope>NUCLEOTIDE SEQUENCE [LARGE SCALE GENOMIC DNA]</scope>
</reference>